<comment type="caution">
    <text evidence="2">The sequence shown here is derived from an EMBL/GenBank/DDBJ whole genome shotgun (WGS) entry which is preliminary data.</text>
</comment>
<gene>
    <name evidence="2" type="ORF">TNCT_666521</name>
</gene>
<evidence type="ECO:0000313" key="2">
    <source>
        <dbReference type="EMBL" id="GFQ64091.1"/>
    </source>
</evidence>
<feature type="region of interest" description="Disordered" evidence="1">
    <location>
        <begin position="1"/>
        <end position="27"/>
    </location>
</feature>
<proteinExistence type="predicted"/>
<keyword evidence="3" id="KW-1185">Reference proteome</keyword>
<feature type="non-terminal residue" evidence="2">
    <location>
        <position position="1"/>
    </location>
</feature>
<organism evidence="2 3">
    <name type="scientific">Trichonephila clavata</name>
    <name type="common">Joro spider</name>
    <name type="synonym">Nephila clavata</name>
    <dbReference type="NCBI Taxonomy" id="2740835"/>
    <lineage>
        <taxon>Eukaryota</taxon>
        <taxon>Metazoa</taxon>
        <taxon>Ecdysozoa</taxon>
        <taxon>Arthropoda</taxon>
        <taxon>Chelicerata</taxon>
        <taxon>Arachnida</taxon>
        <taxon>Araneae</taxon>
        <taxon>Araneomorphae</taxon>
        <taxon>Entelegynae</taxon>
        <taxon>Araneoidea</taxon>
        <taxon>Nephilidae</taxon>
        <taxon>Trichonephila</taxon>
    </lineage>
</organism>
<name>A0A8X6EY18_TRICU</name>
<sequence length="27" mass="2993">QRHSDASADAPRVTVPATSHRQHQKVL</sequence>
<reference evidence="2" key="1">
    <citation type="submission" date="2020-07" db="EMBL/GenBank/DDBJ databases">
        <title>Multicomponent nature underlies the extraordinary mechanical properties of spider dragline silk.</title>
        <authorList>
            <person name="Kono N."/>
            <person name="Nakamura H."/>
            <person name="Mori M."/>
            <person name="Yoshida Y."/>
            <person name="Ohtoshi R."/>
            <person name="Malay A.D."/>
            <person name="Moran D.A.P."/>
            <person name="Tomita M."/>
            <person name="Numata K."/>
            <person name="Arakawa K."/>
        </authorList>
    </citation>
    <scope>NUCLEOTIDE SEQUENCE</scope>
</reference>
<protein>
    <submittedName>
        <fullName evidence="2">Uncharacterized protein</fullName>
    </submittedName>
</protein>
<accession>A0A8X6EY18</accession>
<dbReference type="EMBL" id="BMAO01029874">
    <property type="protein sequence ID" value="GFQ64091.1"/>
    <property type="molecule type" value="Genomic_DNA"/>
</dbReference>
<evidence type="ECO:0000256" key="1">
    <source>
        <dbReference type="SAM" id="MobiDB-lite"/>
    </source>
</evidence>
<dbReference type="Proteomes" id="UP000887116">
    <property type="component" value="Unassembled WGS sequence"/>
</dbReference>
<dbReference type="AlphaFoldDB" id="A0A8X6EY18"/>
<evidence type="ECO:0000313" key="3">
    <source>
        <dbReference type="Proteomes" id="UP000887116"/>
    </source>
</evidence>